<reference evidence="1" key="1">
    <citation type="submission" date="2021-01" db="EMBL/GenBank/DDBJ databases">
        <title>Fulvivirga kasyanovii gen. nov., sp nov., a novel member of the phylum Bacteroidetes isolated from seawater in a mussel farm.</title>
        <authorList>
            <person name="Zhao L.-H."/>
            <person name="Wang Z.-J."/>
        </authorList>
    </citation>
    <scope>NUCLEOTIDE SEQUENCE</scope>
    <source>
        <strain evidence="1">29W222</strain>
    </source>
</reference>
<comment type="caution">
    <text evidence="1">The sequence shown here is derived from an EMBL/GenBank/DDBJ whole genome shotgun (WGS) entry which is preliminary data.</text>
</comment>
<evidence type="ECO:0008006" key="3">
    <source>
        <dbReference type="Google" id="ProtNLM"/>
    </source>
</evidence>
<dbReference type="EMBL" id="JAEUGD010000023">
    <property type="protein sequence ID" value="MBL6446058.1"/>
    <property type="molecule type" value="Genomic_DNA"/>
</dbReference>
<evidence type="ECO:0000313" key="1">
    <source>
        <dbReference type="EMBL" id="MBL6446058.1"/>
    </source>
</evidence>
<dbReference type="RefSeq" id="WP_202855606.1">
    <property type="nucleotide sequence ID" value="NZ_JAEUGD010000023.1"/>
</dbReference>
<proteinExistence type="predicted"/>
<evidence type="ECO:0000313" key="2">
    <source>
        <dbReference type="Proteomes" id="UP000614216"/>
    </source>
</evidence>
<keyword evidence="2" id="KW-1185">Reference proteome</keyword>
<sequence length="375" mass="41328">MYKLRNYLFLLFIGLGITFTACEKDGLTEEEVLDLTQKTTFAVNIREEGTNQPLAAVDVTISAGSNVYTSASDEFGVAYFENVEQGDVIIALQKEGYFDLSQEAEVFSNGRLAGDNITLRMYSEEMAAVVRGNVKIQIDLTSEAYENPAGIDIYAKYNNTVISSTKTDADGNYSLIIPTTANGRYVTIHFPDLEFDQKVAIREEGVVVSKTVKGTIFRPYDKAMALPSTANILATVANPNYSRGRQAYVESLTVEAGVITAVELGDIGYGYSINPTVYINSLDGGSGANIKVDYDYNSSYCYPEYYRLDPNEIYIYDGGAGYPDYEANINVSTMHPGGFKWNNCDYLNETERVESGDVYIIDVNYGTGTELGEIL</sequence>
<dbReference type="Proteomes" id="UP000614216">
    <property type="component" value="Unassembled WGS sequence"/>
</dbReference>
<organism evidence="1 2">
    <name type="scientific">Fulvivirga marina</name>
    <dbReference type="NCBI Taxonomy" id="2494733"/>
    <lineage>
        <taxon>Bacteria</taxon>
        <taxon>Pseudomonadati</taxon>
        <taxon>Bacteroidota</taxon>
        <taxon>Cytophagia</taxon>
        <taxon>Cytophagales</taxon>
        <taxon>Fulvivirgaceae</taxon>
        <taxon>Fulvivirga</taxon>
    </lineage>
</organism>
<accession>A0A937KDB1</accession>
<protein>
    <recommendedName>
        <fullName evidence="3">Carboxypeptidase regulatory-like domain-containing protein</fullName>
    </recommendedName>
</protein>
<gene>
    <name evidence="1" type="ORF">JMN32_07055</name>
</gene>
<dbReference type="PROSITE" id="PS51257">
    <property type="entry name" value="PROKAR_LIPOPROTEIN"/>
    <property type="match status" value="1"/>
</dbReference>
<dbReference type="AlphaFoldDB" id="A0A937KDB1"/>
<name>A0A937KDB1_9BACT</name>